<evidence type="ECO:0000256" key="3">
    <source>
        <dbReference type="ARBA" id="ARBA00022475"/>
    </source>
</evidence>
<keyword evidence="8" id="KW-0813">Transport</keyword>
<evidence type="ECO:0000256" key="8">
    <source>
        <dbReference type="RuleBase" id="RU362056"/>
    </source>
</evidence>
<dbReference type="InterPro" id="IPR036058">
    <property type="entry name" value="Kazal_dom_sf"/>
</dbReference>
<keyword evidence="7" id="KW-1015">Disulfide bond</keyword>
<dbReference type="SUPFAM" id="SSF103473">
    <property type="entry name" value="MFS general substrate transporter"/>
    <property type="match status" value="2"/>
</dbReference>
<accession>B3RLK5</accession>
<proteinExistence type="inferred from homology"/>
<feature type="non-terminal residue" evidence="11">
    <location>
        <position position="1"/>
    </location>
</feature>
<dbReference type="Proteomes" id="UP000009022">
    <property type="component" value="Unassembled WGS sequence"/>
</dbReference>
<dbReference type="FunCoup" id="B3RLK5">
    <property type="interactions" value="132"/>
</dbReference>
<dbReference type="SUPFAM" id="SSF100895">
    <property type="entry name" value="Kazal-type serine protease inhibitors"/>
    <property type="match status" value="1"/>
</dbReference>
<dbReference type="KEGG" id="tad:TRIADDRAFT_11246"/>
<comment type="subcellular location">
    <subcellularLocation>
        <location evidence="1 8">Cell membrane</location>
        <topology evidence="1 8">Multi-pass membrane protein</topology>
    </subcellularLocation>
</comment>
<dbReference type="Gene3D" id="1.20.1250.20">
    <property type="entry name" value="MFS general substrate transporter like domains"/>
    <property type="match status" value="1"/>
</dbReference>
<feature type="non-terminal residue" evidence="11">
    <location>
        <position position="604"/>
    </location>
</feature>
<dbReference type="Gene3D" id="3.30.60.30">
    <property type="match status" value="1"/>
</dbReference>
<dbReference type="GO" id="GO:0006811">
    <property type="term" value="P:monoatomic ion transport"/>
    <property type="evidence" value="ECO:0007669"/>
    <property type="project" value="UniProtKB-KW"/>
</dbReference>
<dbReference type="PANTHER" id="PTHR11388:SF100">
    <property type="entry name" value="SOLUTE CARRIER ORGANIC ANION TRANSPORTER FAMILY MEMBER 4A1"/>
    <property type="match status" value="1"/>
</dbReference>
<dbReference type="GO" id="GO:0005886">
    <property type="term" value="C:plasma membrane"/>
    <property type="evidence" value="ECO:0007669"/>
    <property type="project" value="UniProtKB-SubCell"/>
</dbReference>
<feature type="transmembrane region" description="Helical" evidence="8">
    <location>
        <begin position="52"/>
        <end position="69"/>
    </location>
</feature>
<evidence type="ECO:0000259" key="10">
    <source>
        <dbReference type="PROSITE" id="PS51465"/>
    </source>
</evidence>
<feature type="transmembrane region" description="Helical" evidence="8">
    <location>
        <begin position="289"/>
        <end position="308"/>
    </location>
</feature>
<dbReference type="FunFam" id="1.20.1250.20:FF:000507">
    <property type="entry name" value="Solute carrier organic anion transporter family member"/>
    <property type="match status" value="1"/>
</dbReference>
<protein>
    <recommendedName>
        <fullName evidence="8">Solute carrier organic anion transporter family member</fullName>
    </recommendedName>
</protein>
<dbReference type="PANTHER" id="PTHR11388">
    <property type="entry name" value="ORGANIC ANION TRANSPORTER"/>
    <property type="match status" value="1"/>
</dbReference>
<feature type="transmembrane region" description="Helical" evidence="8">
    <location>
        <begin position="328"/>
        <end position="349"/>
    </location>
</feature>
<dbReference type="eggNOG" id="KOG3626">
    <property type="taxonomic scope" value="Eukaryota"/>
</dbReference>
<evidence type="ECO:0000256" key="1">
    <source>
        <dbReference type="ARBA" id="ARBA00004651"/>
    </source>
</evidence>
<reference evidence="11 12" key="1">
    <citation type="journal article" date="2008" name="Nature">
        <title>The Trichoplax genome and the nature of placozoans.</title>
        <authorList>
            <person name="Srivastava M."/>
            <person name="Begovic E."/>
            <person name="Chapman J."/>
            <person name="Putnam N.H."/>
            <person name="Hellsten U."/>
            <person name="Kawashima T."/>
            <person name="Kuo A."/>
            <person name="Mitros T."/>
            <person name="Salamov A."/>
            <person name="Carpenter M.L."/>
            <person name="Signorovitch A.Y."/>
            <person name="Moreno M.A."/>
            <person name="Kamm K."/>
            <person name="Grimwood J."/>
            <person name="Schmutz J."/>
            <person name="Shapiro H."/>
            <person name="Grigoriev I.V."/>
            <person name="Buss L.W."/>
            <person name="Schierwater B."/>
            <person name="Dellaporta S.L."/>
            <person name="Rokhsar D.S."/>
        </authorList>
    </citation>
    <scope>NUCLEOTIDE SEQUENCE [LARGE SCALE GENOMIC DNA]</scope>
    <source>
        <strain evidence="11 12">Grell-BS-1999</strain>
    </source>
</reference>
<comment type="similarity">
    <text evidence="2 8">Belongs to the organo anion transporter (TC 2.A.60) family.</text>
</comment>
<evidence type="ECO:0000256" key="5">
    <source>
        <dbReference type="ARBA" id="ARBA00022989"/>
    </source>
</evidence>
<dbReference type="SMART" id="SM00280">
    <property type="entry name" value="KAZAL"/>
    <property type="match status" value="1"/>
</dbReference>
<dbReference type="PROSITE" id="PS50850">
    <property type="entry name" value="MFS"/>
    <property type="match status" value="1"/>
</dbReference>
<dbReference type="GO" id="GO:0022857">
    <property type="term" value="F:transmembrane transporter activity"/>
    <property type="evidence" value="ECO:0007669"/>
    <property type="project" value="InterPro"/>
</dbReference>
<dbReference type="RefSeq" id="XP_002107995.1">
    <property type="nucleotide sequence ID" value="XM_002107959.1"/>
</dbReference>
<feature type="transmembrane region" description="Helical" evidence="8">
    <location>
        <begin position="76"/>
        <end position="97"/>
    </location>
</feature>
<dbReference type="InterPro" id="IPR002350">
    <property type="entry name" value="Kazal_dom"/>
</dbReference>
<dbReference type="InterPro" id="IPR004156">
    <property type="entry name" value="OATP"/>
</dbReference>
<keyword evidence="12" id="KW-1185">Reference proteome</keyword>
<feature type="transmembrane region" description="Helical" evidence="8">
    <location>
        <begin position="173"/>
        <end position="200"/>
    </location>
</feature>
<feature type="transmembrane region" description="Helical" evidence="8">
    <location>
        <begin position="9"/>
        <end position="32"/>
    </location>
</feature>
<dbReference type="GeneID" id="6749210"/>
<feature type="transmembrane region" description="Helical" evidence="8">
    <location>
        <begin position="135"/>
        <end position="161"/>
    </location>
</feature>
<evidence type="ECO:0000256" key="6">
    <source>
        <dbReference type="ARBA" id="ARBA00023136"/>
    </source>
</evidence>
<dbReference type="EMBL" id="DS985241">
    <property type="protein sequence ID" value="EDV28793.1"/>
    <property type="molecule type" value="Genomic_DNA"/>
</dbReference>
<keyword evidence="3" id="KW-1003">Cell membrane</keyword>
<feature type="domain" description="Major facilitator superfamily (MFS) profile" evidence="9">
    <location>
        <begin position="9"/>
        <end position="604"/>
    </location>
</feature>
<gene>
    <name evidence="11" type="ORF">TRIADDRAFT_11246</name>
</gene>
<dbReference type="InterPro" id="IPR036259">
    <property type="entry name" value="MFS_trans_sf"/>
</dbReference>
<dbReference type="HOGENOM" id="CLU_008954_1_2_1"/>
<dbReference type="NCBIfam" id="TIGR00805">
    <property type="entry name" value="oat"/>
    <property type="match status" value="1"/>
</dbReference>
<dbReference type="PhylomeDB" id="B3RLK5"/>
<keyword evidence="4 8" id="KW-0812">Transmembrane</keyword>
<feature type="transmembrane region" description="Helical" evidence="8">
    <location>
        <begin position="361"/>
        <end position="380"/>
    </location>
</feature>
<dbReference type="OrthoDB" id="5062115at2759"/>
<dbReference type="InParanoid" id="B3RLK5"/>
<evidence type="ECO:0000259" key="9">
    <source>
        <dbReference type="PROSITE" id="PS50850"/>
    </source>
</evidence>
<feature type="domain" description="Kazal-like" evidence="10">
    <location>
        <begin position="407"/>
        <end position="464"/>
    </location>
</feature>
<evidence type="ECO:0000256" key="2">
    <source>
        <dbReference type="ARBA" id="ARBA00009657"/>
    </source>
</evidence>
<dbReference type="Pfam" id="PF03137">
    <property type="entry name" value="OATP"/>
    <property type="match status" value="1"/>
</dbReference>
<dbReference type="AlphaFoldDB" id="B3RLK5"/>
<dbReference type="PROSITE" id="PS51465">
    <property type="entry name" value="KAZAL_2"/>
    <property type="match status" value="1"/>
</dbReference>
<evidence type="ECO:0000256" key="7">
    <source>
        <dbReference type="ARBA" id="ARBA00023157"/>
    </source>
</evidence>
<feature type="transmembrane region" description="Helical" evidence="8">
    <location>
        <begin position="220"/>
        <end position="242"/>
    </location>
</feature>
<keyword evidence="8" id="KW-0406">Ion transport</keyword>
<dbReference type="CTD" id="6749210"/>
<dbReference type="Pfam" id="PF07648">
    <property type="entry name" value="Kazal_2"/>
    <property type="match status" value="1"/>
</dbReference>
<evidence type="ECO:0000256" key="4">
    <source>
        <dbReference type="ARBA" id="ARBA00022692"/>
    </source>
</evidence>
<organism evidence="11 12">
    <name type="scientific">Trichoplax adhaerens</name>
    <name type="common">Trichoplax reptans</name>
    <dbReference type="NCBI Taxonomy" id="10228"/>
    <lineage>
        <taxon>Eukaryota</taxon>
        <taxon>Metazoa</taxon>
        <taxon>Placozoa</taxon>
        <taxon>Uniplacotomia</taxon>
        <taxon>Trichoplacea</taxon>
        <taxon>Trichoplacidae</taxon>
        <taxon>Trichoplax</taxon>
    </lineage>
</organism>
<comment type="caution">
    <text evidence="8">Lacks conserved residue(s) required for the propagation of feature annotation.</text>
</comment>
<feature type="transmembrane region" description="Helical" evidence="8">
    <location>
        <begin position="581"/>
        <end position="603"/>
    </location>
</feature>
<dbReference type="OMA" id="NICQRVT"/>
<keyword evidence="5 8" id="KW-1133">Transmembrane helix</keyword>
<evidence type="ECO:0000313" key="11">
    <source>
        <dbReference type="EMBL" id="EDV28793.1"/>
    </source>
</evidence>
<evidence type="ECO:0000313" key="12">
    <source>
        <dbReference type="Proteomes" id="UP000009022"/>
    </source>
</evidence>
<dbReference type="InterPro" id="IPR020846">
    <property type="entry name" value="MFS_dom"/>
</dbReference>
<name>B3RLK5_TRIAD</name>
<keyword evidence="6 8" id="KW-0472">Membrane</keyword>
<sequence length="604" mass="65073">QTLNNPKWLLAFTSLYVIISGMMISGFTAVAITSLETRFELRSTESGSLYSAYEVAAAIIGIVTSFYAGQGHKGRYLAVSAVIIGIGGLVFALPHWITDNYVAEGTVGSGLCYHNATISQNSANVCNNLGSPVRVFLYVFIFAQVLVGAGNNVLWTTGMAYIDENVSPTSSSVYVAIVVTLAAMGPAIGFLLGGVFLNLWVDWPSNSQGILPTDPRWVGAWWLGFIVCGVGMLVVSIPLFAFPRNLPNFQKYKLQRQKATIGKSKVDKEYGNSIADFPKASKELILNRPYIFTVLAATSEALVTNGFAAFLPKFIQAQFSTTASNASFISGIIVVPGAGGGMILGGVLMKYFRMSGLSASKFNFVFGFLSCVSVLAFLIGCDTVPFAGANTPVGALTIQPIAQAQVGNLTGQCNGNCGCPQNQFDPICGINGITYFSPCHAGCQAINNSATLERQVFSNCTCIPSQTTANSSGTIQRTARRGVCAQTCNNMIPFLAVLFIQMLCTYVKSVPATQVVLRTVPESQRSFALGLQWLLVRLLGNLPGPLLIGLMIDTSCVLWNIECGERTSCWLYDNRQMGYLVLAFGLSFKALGTLFFFLAWYFYR</sequence>